<dbReference type="STRING" id="1618350.UR67_C0002G0092"/>
<dbReference type="PANTHER" id="PTHR43542:SF1">
    <property type="entry name" value="METHYLTRANSFERASE"/>
    <property type="match status" value="1"/>
</dbReference>
<keyword evidence="1 3" id="KW-0489">Methyltransferase</keyword>
<protein>
    <submittedName>
        <fullName evidence="3">Methyltransferase</fullName>
    </submittedName>
</protein>
<dbReference type="Gene3D" id="3.40.50.150">
    <property type="entry name" value="Vaccinia Virus protein VP39"/>
    <property type="match status" value="1"/>
</dbReference>
<evidence type="ECO:0000256" key="2">
    <source>
        <dbReference type="ARBA" id="ARBA00022679"/>
    </source>
</evidence>
<dbReference type="PATRIC" id="fig|1618350.3.peg.397"/>
<dbReference type="GO" id="GO:0031167">
    <property type="term" value="P:rRNA methylation"/>
    <property type="evidence" value="ECO:0007669"/>
    <property type="project" value="InterPro"/>
</dbReference>
<dbReference type="InterPro" id="IPR004398">
    <property type="entry name" value="RNA_MeTrfase_RsmD"/>
</dbReference>
<evidence type="ECO:0000313" key="3">
    <source>
        <dbReference type="EMBL" id="KKP69972.1"/>
    </source>
</evidence>
<dbReference type="InterPro" id="IPR029063">
    <property type="entry name" value="SAM-dependent_MTases_sf"/>
</dbReference>
<dbReference type="SUPFAM" id="SSF53335">
    <property type="entry name" value="S-adenosyl-L-methionine-dependent methyltransferases"/>
    <property type="match status" value="1"/>
</dbReference>
<dbReference type="Pfam" id="PF03602">
    <property type="entry name" value="Cons_hypoth95"/>
    <property type="match status" value="1"/>
</dbReference>
<keyword evidence="2 3" id="KW-0808">Transferase</keyword>
<sequence>MKIAHGKAKGHSLRKPLIPDFSTTLSCNRQQIFELVEKNTHFDFKDKIGLDLFAGTGALGIEALSLGAKHVDFVDKHPYSIEAITHNLNHSYFLGKGSLKKEDVLSYITENYQKYDFVFIDPDSTYTQTPSVIRALINKMNIHGIIVLRLIRPFTNSFYPFRTLSQTKLSFGFITILQN</sequence>
<dbReference type="Proteomes" id="UP000034581">
    <property type="component" value="Unassembled WGS sequence"/>
</dbReference>
<name>A0A0G0ERI4_UNCC3</name>
<comment type="caution">
    <text evidence="3">The sequence shown here is derived from an EMBL/GenBank/DDBJ whole genome shotgun (WGS) entry which is preliminary data.</text>
</comment>
<organism evidence="3 4">
    <name type="scientific">candidate division CPR3 bacterium GW2011_GWF2_35_18</name>
    <dbReference type="NCBI Taxonomy" id="1618350"/>
    <lineage>
        <taxon>Bacteria</taxon>
        <taxon>Bacteria division CPR3</taxon>
    </lineage>
</organism>
<proteinExistence type="predicted"/>
<dbReference type="CDD" id="cd02440">
    <property type="entry name" value="AdoMet_MTases"/>
    <property type="match status" value="1"/>
</dbReference>
<dbReference type="GO" id="GO:0008168">
    <property type="term" value="F:methyltransferase activity"/>
    <property type="evidence" value="ECO:0007669"/>
    <property type="project" value="UniProtKB-KW"/>
</dbReference>
<dbReference type="PANTHER" id="PTHR43542">
    <property type="entry name" value="METHYLTRANSFERASE"/>
    <property type="match status" value="1"/>
</dbReference>
<evidence type="ECO:0000313" key="4">
    <source>
        <dbReference type="Proteomes" id="UP000034581"/>
    </source>
</evidence>
<dbReference type="AlphaFoldDB" id="A0A0G0ERI4"/>
<reference evidence="3 4" key="1">
    <citation type="journal article" date="2015" name="Nature">
        <title>rRNA introns, odd ribosomes, and small enigmatic genomes across a large radiation of phyla.</title>
        <authorList>
            <person name="Brown C.T."/>
            <person name="Hug L.A."/>
            <person name="Thomas B.C."/>
            <person name="Sharon I."/>
            <person name="Castelle C.J."/>
            <person name="Singh A."/>
            <person name="Wilkins M.J."/>
            <person name="Williams K.H."/>
            <person name="Banfield J.F."/>
        </authorList>
    </citation>
    <scope>NUCLEOTIDE SEQUENCE [LARGE SCALE GENOMIC DNA]</scope>
</reference>
<gene>
    <name evidence="3" type="ORF">UR67_C0002G0092</name>
</gene>
<accession>A0A0G0ERI4</accession>
<evidence type="ECO:0000256" key="1">
    <source>
        <dbReference type="ARBA" id="ARBA00022603"/>
    </source>
</evidence>
<dbReference type="EMBL" id="LBQB01000002">
    <property type="protein sequence ID" value="KKP69972.1"/>
    <property type="molecule type" value="Genomic_DNA"/>
</dbReference>